<feature type="coiled-coil region" evidence="1">
    <location>
        <begin position="472"/>
        <end position="509"/>
    </location>
</feature>
<name>A0AAV3YTA2_9GAST</name>
<feature type="compositionally biased region" description="Acidic residues" evidence="2">
    <location>
        <begin position="65"/>
        <end position="74"/>
    </location>
</feature>
<protein>
    <submittedName>
        <fullName evidence="3">Uncharacterized protein</fullName>
    </submittedName>
</protein>
<dbReference type="Proteomes" id="UP000735302">
    <property type="component" value="Unassembled WGS sequence"/>
</dbReference>
<dbReference type="AlphaFoldDB" id="A0AAV3YTA2"/>
<reference evidence="3 4" key="1">
    <citation type="journal article" date="2021" name="Elife">
        <title>Chloroplast acquisition without the gene transfer in kleptoplastic sea slugs, Plakobranchus ocellatus.</title>
        <authorList>
            <person name="Maeda T."/>
            <person name="Takahashi S."/>
            <person name="Yoshida T."/>
            <person name="Shimamura S."/>
            <person name="Takaki Y."/>
            <person name="Nagai Y."/>
            <person name="Toyoda A."/>
            <person name="Suzuki Y."/>
            <person name="Arimoto A."/>
            <person name="Ishii H."/>
            <person name="Satoh N."/>
            <person name="Nishiyama T."/>
            <person name="Hasebe M."/>
            <person name="Maruyama T."/>
            <person name="Minagawa J."/>
            <person name="Obokata J."/>
            <person name="Shigenobu S."/>
        </authorList>
    </citation>
    <scope>NUCLEOTIDE SEQUENCE [LARGE SCALE GENOMIC DNA]</scope>
</reference>
<keyword evidence="1" id="KW-0175">Coiled coil</keyword>
<evidence type="ECO:0000313" key="4">
    <source>
        <dbReference type="Proteomes" id="UP000735302"/>
    </source>
</evidence>
<feature type="region of interest" description="Disordered" evidence="2">
    <location>
        <begin position="621"/>
        <end position="640"/>
    </location>
</feature>
<dbReference type="EMBL" id="BLXT01001517">
    <property type="protein sequence ID" value="GFN86389.1"/>
    <property type="molecule type" value="Genomic_DNA"/>
</dbReference>
<evidence type="ECO:0000256" key="2">
    <source>
        <dbReference type="SAM" id="MobiDB-lite"/>
    </source>
</evidence>
<gene>
    <name evidence="3" type="ORF">PoB_001289500</name>
</gene>
<feature type="compositionally biased region" description="Polar residues" evidence="2">
    <location>
        <begin position="1068"/>
        <end position="1081"/>
    </location>
</feature>
<feature type="compositionally biased region" description="Basic and acidic residues" evidence="2">
    <location>
        <begin position="1045"/>
        <end position="1057"/>
    </location>
</feature>
<keyword evidence="4" id="KW-1185">Reference proteome</keyword>
<feature type="region of interest" description="Disordered" evidence="2">
    <location>
        <begin position="1"/>
        <end position="80"/>
    </location>
</feature>
<evidence type="ECO:0000313" key="3">
    <source>
        <dbReference type="EMBL" id="GFN86389.1"/>
    </source>
</evidence>
<feature type="region of interest" description="Disordered" evidence="2">
    <location>
        <begin position="814"/>
        <end position="839"/>
    </location>
</feature>
<sequence length="1195" mass="132076">MGFEECPSKAGQNSVLPPLAIQDTSENGFPALPSKRDTGDSGLCPEGSDAQAQSSNTDGQRDVGDGSEEEEPTEDIIVPRSFGDKGELLPYVPPYVLDVMDALPPASVSPDGRAMLEWRRAMMPLLPKHALPVFHNKYRTKFARKHELRRVRQRRVALSRNSGIIDRIKHQLAVPEDLYQMTKRRQKPLVSASSVHKSPGLRPECCEALGNPQIPEQAQSSFPSYASIVKKSKEAKDATKSEEPVKESIEQCTIEIFAPDFEDIAKTTTDREASNTCLALIPAEACPAGASLSSHSSEKALGSEIPTEEPAYFTKEESKVSKIAANFPKEYTGYTSGGMDAPSSCQLQVMSFYSSQAQSASASGAASASEHETEADLTWPTPQLVKPISTLACPKGLSTSVQRYDTPLLHIRPVAKNQHRLVVSSPPRRLKQPVQATDKKKASGPLAGPGSEGVDEQATLLNMALSSCLVDNGELKATVATLERQLEQLKVENKELKTAEQIIDEERSRLGDCRMRGESSPSLHISSADHIKPIDQRKMPVCRWAGKVSKLVRTNVKIISLSSKVKNCEQEIASLNNQVNSLKEALQVETKRSRRALTKWFKLKLKVRALRSRLRELELGDNTQKGRESSEAFEPSDTVVQPDQCASIEGEVKAVINGNVQETNTDEWEPPCKRPKLDSDVKRKNEEIGFKEPPNALPLPSKTSPLLPPPPVQTSQRVFCSTVPPPPLFVSPPSGAMFRLFPGHSEECARNPPENCHQQHQQATVPPTYHCMYDADTQQKGLRQCLNYAQASYTPRQSRCPPYQLSPQKYFTLDRAPRPNRNVQRKRSPPHLPLPTPVHISPPLRNTSCLIFPHTTAPNGQPPSLQNLFFRPSPPVSIPPYPQNLNRSFLSPAPKQPSAMPSYVASLDPSASSKRHETSILFPWNPITSPPTSWEVCAEDPENPYAPLCSNHDNLAPQLLQRPINNYEPSQAWHGNNFLQVLGNEKNLENVNFWSNGHCRKELHIKGNQFHPGWSQSPVGCTQAQPSIKSPAQQYHSPPGPYRSDFMRRLMRGETSKSRKQPNPYRLFNQSDGPTFRNGTRQSEEPQCFPLPRNTGQGMSYPSSAAVDDGESLAFQEVMPVSGSEASYTNTAAFVELTADGLLETTRPKVAVPPLAFHLGHEYDMVCSNNNSNTSDLIQTSRLIESKKALNTLDK</sequence>
<feature type="compositionally biased region" description="Polar residues" evidence="2">
    <location>
        <begin position="1016"/>
        <end position="1036"/>
    </location>
</feature>
<comment type="caution">
    <text evidence="3">The sequence shown here is derived from an EMBL/GenBank/DDBJ whole genome shotgun (WGS) entry which is preliminary data.</text>
</comment>
<feature type="region of interest" description="Disordered" evidence="2">
    <location>
        <begin position="423"/>
        <end position="453"/>
    </location>
</feature>
<feature type="region of interest" description="Disordered" evidence="2">
    <location>
        <begin position="685"/>
        <end position="713"/>
    </location>
</feature>
<feature type="coiled-coil region" evidence="1">
    <location>
        <begin position="558"/>
        <end position="592"/>
    </location>
</feature>
<feature type="compositionally biased region" description="Basic and acidic residues" evidence="2">
    <location>
        <begin position="621"/>
        <end position="630"/>
    </location>
</feature>
<proteinExistence type="predicted"/>
<evidence type="ECO:0000256" key="1">
    <source>
        <dbReference type="SAM" id="Coils"/>
    </source>
</evidence>
<feature type="region of interest" description="Disordered" evidence="2">
    <location>
        <begin position="1016"/>
        <end position="1086"/>
    </location>
</feature>
<organism evidence="3 4">
    <name type="scientific">Plakobranchus ocellatus</name>
    <dbReference type="NCBI Taxonomy" id="259542"/>
    <lineage>
        <taxon>Eukaryota</taxon>
        <taxon>Metazoa</taxon>
        <taxon>Spiralia</taxon>
        <taxon>Lophotrochozoa</taxon>
        <taxon>Mollusca</taxon>
        <taxon>Gastropoda</taxon>
        <taxon>Heterobranchia</taxon>
        <taxon>Euthyneura</taxon>
        <taxon>Panpulmonata</taxon>
        <taxon>Sacoglossa</taxon>
        <taxon>Placobranchoidea</taxon>
        <taxon>Plakobranchidae</taxon>
        <taxon>Plakobranchus</taxon>
    </lineage>
</organism>
<accession>A0AAV3YTA2</accession>